<gene>
    <name evidence="1" type="ORF">ACFQ4G_09070</name>
</gene>
<keyword evidence="2" id="KW-1185">Reference proteome</keyword>
<accession>A0ABW3WZP5</accession>
<evidence type="ECO:0000313" key="2">
    <source>
        <dbReference type="Proteomes" id="UP001597176"/>
    </source>
</evidence>
<sequence length="116" mass="13657">MKKDQKRREDICHQIKFLGGQSLKAVWDLVQAEVLRLPIHTWSRRGSDFKGSPVDFIRQHYGHWHDNQWQAGDTTLTDIQRDQDLYRSYKSWIKHNPEDDLGLRMSLTAPMSAARP</sequence>
<name>A0ABW3WZP5_9HYPH</name>
<comment type="caution">
    <text evidence="1">The sequence shown here is derived from an EMBL/GenBank/DDBJ whole genome shotgun (WGS) entry which is preliminary data.</text>
</comment>
<organism evidence="1 2">
    <name type="scientific">Methylobacterium marchantiae</name>
    <dbReference type="NCBI Taxonomy" id="600331"/>
    <lineage>
        <taxon>Bacteria</taxon>
        <taxon>Pseudomonadati</taxon>
        <taxon>Pseudomonadota</taxon>
        <taxon>Alphaproteobacteria</taxon>
        <taxon>Hyphomicrobiales</taxon>
        <taxon>Methylobacteriaceae</taxon>
        <taxon>Methylobacterium</taxon>
    </lineage>
</organism>
<reference evidence="2" key="1">
    <citation type="journal article" date="2019" name="Int. J. Syst. Evol. Microbiol.">
        <title>The Global Catalogue of Microorganisms (GCM) 10K type strain sequencing project: providing services to taxonomists for standard genome sequencing and annotation.</title>
        <authorList>
            <consortium name="The Broad Institute Genomics Platform"/>
            <consortium name="The Broad Institute Genome Sequencing Center for Infectious Disease"/>
            <person name="Wu L."/>
            <person name="Ma J."/>
        </authorList>
    </citation>
    <scope>NUCLEOTIDE SEQUENCE [LARGE SCALE GENOMIC DNA]</scope>
    <source>
        <strain evidence="2">CCUG 56108</strain>
    </source>
</reference>
<protein>
    <submittedName>
        <fullName evidence="1">Uncharacterized protein</fullName>
    </submittedName>
</protein>
<dbReference type="RefSeq" id="WP_238208062.1">
    <property type="nucleotide sequence ID" value="NZ_JBHTND010000010.1"/>
</dbReference>
<dbReference type="Proteomes" id="UP001597176">
    <property type="component" value="Unassembled WGS sequence"/>
</dbReference>
<proteinExistence type="predicted"/>
<evidence type="ECO:0000313" key="1">
    <source>
        <dbReference type="EMBL" id="MFD1301734.1"/>
    </source>
</evidence>
<dbReference type="EMBL" id="JBHTND010000010">
    <property type="protein sequence ID" value="MFD1301734.1"/>
    <property type="molecule type" value="Genomic_DNA"/>
</dbReference>